<dbReference type="AlphaFoldDB" id="A0A2H0LQ78"/>
<dbReference type="CDD" id="cd03498">
    <property type="entry name" value="SQR_TypeB_2_TM"/>
    <property type="match status" value="1"/>
</dbReference>
<feature type="transmembrane region" description="Helical" evidence="8">
    <location>
        <begin position="200"/>
        <end position="224"/>
    </location>
</feature>
<evidence type="ECO:0000256" key="5">
    <source>
        <dbReference type="ARBA" id="ARBA00022989"/>
    </source>
</evidence>
<gene>
    <name evidence="9" type="ORF">COV74_04480</name>
</gene>
<dbReference type="Proteomes" id="UP000230859">
    <property type="component" value="Unassembled WGS sequence"/>
</dbReference>
<evidence type="ECO:0000256" key="8">
    <source>
        <dbReference type="SAM" id="Phobius"/>
    </source>
</evidence>
<dbReference type="Gene3D" id="1.20.1300.10">
    <property type="entry name" value="Fumarate reductase/succinate dehydrogenase, transmembrane subunit"/>
    <property type="match status" value="1"/>
</dbReference>
<keyword evidence="7 8" id="KW-0472">Membrane</keyword>
<dbReference type="InterPro" id="IPR034804">
    <property type="entry name" value="SQR/QFR_C/D"/>
</dbReference>
<sequence>MATELKLYRSSIGKKALMAATGLVLFLFIVAHLLGNLLVFAGPDSLNAYAKKLRDLGAVLWLARISLLSALVIHIWAAVKLTIENRRARPVRYAYKATIETTYAARTMMISGLIVFAYIIYHLLHFTFRVTNPRISHMTDAMGHHDVYSMVVLSFQNLWITFTYVLAMALLCIHLSHGISSMFQSLGFNNEKSIPMIQKVARITALIIFLGYASIPFSILFRWVRLPGGVL</sequence>
<dbReference type="SUPFAM" id="SSF81343">
    <property type="entry name" value="Fumarate reductase respiratory complex transmembrane subunits"/>
    <property type="match status" value="1"/>
</dbReference>
<keyword evidence="3 8" id="KW-0812">Transmembrane</keyword>
<name>A0A2H0LQ78_9BACT</name>
<dbReference type="InterPro" id="IPR000701">
    <property type="entry name" value="SuccDH_FuR_B_TM-su"/>
</dbReference>
<keyword evidence="6" id="KW-0408">Iron</keyword>
<evidence type="ECO:0000256" key="3">
    <source>
        <dbReference type="ARBA" id="ARBA00022692"/>
    </source>
</evidence>
<dbReference type="GO" id="GO:0046872">
    <property type="term" value="F:metal ion binding"/>
    <property type="evidence" value="ECO:0007669"/>
    <property type="project" value="UniProtKB-KW"/>
</dbReference>
<feature type="transmembrane region" description="Helical" evidence="8">
    <location>
        <begin position="16"/>
        <end position="41"/>
    </location>
</feature>
<keyword evidence="4" id="KW-0479">Metal-binding</keyword>
<protein>
    <submittedName>
        <fullName evidence="9">Succinate:quinone oxidoreductase</fullName>
    </submittedName>
</protein>
<evidence type="ECO:0000256" key="6">
    <source>
        <dbReference type="ARBA" id="ARBA00023004"/>
    </source>
</evidence>
<evidence type="ECO:0000256" key="1">
    <source>
        <dbReference type="ARBA" id="ARBA00004370"/>
    </source>
</evidence>
<dbReference type="NCBIfam" id="TIGR02046">
    <property type="entry name" value="sdhC_b558_fam"/>
    <property type="match status" value="1"/>
</dbReference>
<feature type="transmembrane region" description="Helical" evidence="8">
    <location>
        <begin position="61"/>
        <end position="83"/>
    </location>
</feature>
<dbReference type="EMBL" id="PCVY01000042">
    <property type="protein sequence ID" value="PIQ86506.1"/>
    <property type="molecule type" value="Genomic_DNA"/>
</dbReference>
<evidence type="ECO:0000313" key="10">
    <source>
        <dbReference type="Proteomes" id="UP000230859"/>
    </source>
</evidence>
<reference evidence="9 10" key="1">
    <citation type="submission" date="2017-09" db="EMBL/GenBank/DDBJ databases">
        <title>Depth-based differentiation of microbial function through sediment-hosted aquifers and enrichment of novel symbionts in the deep terrestrial subsurface.</title>
        <authorList>
            <person name="Probst A.J."/>
            <person name="Ladd B."/>
            <person name="Jarett J.K."/>
            <person name="Geller-Mcgrath D.E."/>
            <person name="Sieber C.M."/>
            <person name="Emerson J.B."/>
            <person name="Anantharaman K."/>
            <person name="Thomas B.C."/>
            <person name="Malmstrom R."/>
            <person name="Stieglmeier M."/>
            <person name="Klingl A."/>
            <person name="Woyke T."/>
            <person name="Ryan C.M."/>
            <person name="Banfield J.F."/>
        </authorList>
    </citation>
    <scope>NUCLEOTIDE SEQUENCE [LARGE SCALE GENOMIC DNA]</scope>
    <source>
        <strain evidence="9">CG11_big_fil_rev_8_21_14_0_20_45_26</strain>
    </source>
</reference>
<evidence type="ECO:0000256" key="2">
    <source>
        <dbReference type="ARBA" id="ARBA00022617"/>
    </source>
</evidence>
<comment type="caution">
    <text evidence="9">The sequence shown here is derived from an EMBL/GenBank/DDBJ whole genome shotgun (WGS) entry which is preliminary data.</text>
</comment>
<feature type="transmembrane region" description="Helical" evidence="8">
    <location>
        <begin position="158"/>
        <end position="179"/>
    </location>
</feature>
<evidence type="ECO:0000256" key="7">
    <source>
        <dbReference type="ARBA" id="ARBA00023136"/>
    </source>
</evidence>
<dbReference type="Pfam" id="PF01127">
    <property type="entry name" value="Sdh_cyt"/>
    <property type="match status" value="1"/>
</dbReference>
<evidence type="ECO:0000256" key="4">
    <source>
        <dbReference type="ARBA" id="ARBA00022723"/>
    </source>
</evidence>
<comment type="subcellular location">
    <subcellularLocation>
        <location evidence="1">Membrane</location>
    </subcellularLocation>
</comment>
<accession>A0A2H0LQ78</accession>
<dbReference type="InterPro" id="IPR011138">
    <property type="entry name" value="Cytochrome_b-558"/>
</dbReference>
<keyword evidence="2" id="KW-0349">Heme</keyword>
<keyword evidence="5 8" id="KW-1133">Transmembrane helix</keyword>
<feature type="transmembrane region" description="Helical" evidence="8">
    <location>
        <begin position="103"/>
        <end position="124"/>
    </location>
</feature>
<dbReference type="GO" id="GO:0016020">
    <property type="term" value="C:membrane"/>
    <property type="evidence" value="ECO:0007669"/>
    <property type="project" value="UniProtKB-SubCell"/>
</dbReference>
<organism evidence="9 10">
    <name type="scientific">Candidatus Abzuiibacterium crystallinum</name>
    <dbReference type="NCBI Taxonomy" id="1974748"/>
    <lineage>
        <taxon>Bacteria</taxon>
        <taxon>Pseudomonadati</taxon>
        <taxon>Candidatus Omnitrophota</taxon>
        <taxon>Candidatus Abzuiibacterium</taxon>
    </lineage>
</organism>
<proteinExistence type="predicted"/>
<evidence type="ECO:0000313" key="9">
    <source>
        <dbReference type="EMBL" id="PIQ86506.1"/>
    </source>
</evidence>